<proteinExistence type="predicted"/>
<protein>
    <submittedName>
        <fullName evidence="2">Uncharacterized protein</fullName>
    </submittedName>
</protein>
<keyword evidence="3" id="KW-1185">Reference proteome</keyword>
<evidence type="ECO:0000256" key="1">
    <source>
        <dbReference type="SAM" id="MobiDB-lite"/>
    </source>
</evidence>
<evidence type="ECO:0000313" key="3">
    <source>
        <dbReference type="Proteomes" id="UP000054279"/>
    </source>
</evidence>
<gene>
    <name evidence="2" type="ORF">M422DRAFT_253109</name>
</gene>
<name>A0A0C9UKD9_SPHS4</name>
<dbReference type="HOGENOM" id="CLU_1732636_0_0_1"/>
<reference evidence="2 3" key="1">
    <citation type="submission" date="2014-06" db="EMBL/GenBank/DDBJ databases">
        <title>Evolutionary Origins and Diversification of the Mycorrhizal Mutualists.</title>
        <authorList>
            <consortium name="DOE Joint Genome Institute"/>
            <consortium name="Mycorrhizal Genomics Consortium"/>
            <person name="Kohler A."/>
            <person name="Kuo A."/>
            <person name="Nagy L.G."/>
            <person name="Floudas D."/>
            <person name="Copeland A."/>
            <person name="Barry K.W."/>
            <person name="Cichocki N."/>
            <person name="Veneault-Fourrey C."/>
            <person name="LaButti K."/>
            <person name="Lindquist E.A."/>
            <person name="Lipzen A."/>
            <person name="Lundell T."/>
            <person name="Morin E."/>
            <person name="Murat C."/>
            <person name="Riley R."/>
            <person name="Ohm R."/>
            <person name="Sun H."/>
            <person name="Tunlid A."/>
            <person name="Henrissat B."/>
            <person name="Grigoriev I.V."/>
            <person name="Hibbett D.S."/>
            <person name="Martin F."/>
        </authorList>
    </citation>
    <scope>NUCLEOTIDE SEQUENCE [LARGE SCALE GENOMIC DNA]</scope>
    <source>
        <strain evidence="2 3">SS14</strain>
    </source>
</reference>
<dbReference type="Proteomes" id="UP000054279">
    <property type="component" value="Unassembled WGS sequence"/>
</dbReference>
<dbReference type="AlphaFoldDB" id="A0A0C9UKD9"/>
<accession>A0A0C9UKD9</accession>
<evidence type="ECO:0000313" key="2">
    <source>
        <dbReference type="EMBL" id="KIJ43533.1"/>
    </source>
</evidence>
<organism evidence="2 3">
    <name type="scientific">Sphaerobolus stellatus (strain SS14)</name>
    <dbReference type="NCBI Taxonomy" id="990650"/>
    <lineage>
        <taxon>Eukaryota</taxon>
        <taxon>Fungi</taxon>
        <taxon>Dikarya</taxon>
        <taxon>Basidiomycota</taxon>
        <taxon>Agaricomycotina</taxon>
        <taxon>Agaricomycetes</taxon>
        <taxon>Phallomycetidae</taxon>
        <taxon>Geastrales</taxon>
        <taxon>Sphaerobolaceae</taxon>
        <taxon>Sphaerobolus</taxon>
    </lineage>
</organism>
<sequence>MPPYTGPVLRRRIRIVRVPQTRSPYPYTVLRGAVCARIHTAVYGDVTDTAKHPTPTAVSYYNMTVSKQSIWASRLACYTFAMGILYEEELAEPTALFDNLPQNLPQHPSNSTLPSEIDQDVVNSPRMMADKSRQAPALRSRKPLKTTTVLN</sequence>
<dbReference type="EMBL" id="KN837122">
    <property type="protein sequence ID" value="KIJ43533.1"/>
    <property type="molecule type" value="Genomic_DNA"/>
</dbReference>
<feature type="region of interest" description="Disordered" evidence="1">
    <location>
        <begin position="127"/>
        <end position="151"/>
    </location>
</feature>